<feature type="region of interest" description="Disordered" evidence="1">
    <location>
        <begin position="1"/>
        <end position="89"/>
    </location>
</feature>
<dbReference type="AlphaFoldDB" id="A0A2U1NQ57"/>
<evidence type="ECO:0000313" key="3">
    <source>
        <dbReference type="Proteomes" id="UP000245207"/>
    </source>
</evidence>
<evidence type="ECO:0000313" key="2">
    <source>
        <dbReference type="EMBL" id="PWA75636.1"/>
    </source>
</evidence>
<dbReference type="Proteomes" id="UP000245207">
    <property type="component" value="Unassembled WGS sequence"/>
</dbReference>
<proteinExistence type="predicted"/>
<comment type="caution">
    <text evidence="2">The sequence shown here is derived from an EMBL/GenBank/DDBJ whole genome shotgun (WGS) entry which is preliminary data.</text>
</comment>
<dbReference type="EMBL" id="PKPP01002378">
    <property type="protein sequence ID" value="PWA75636.1"/>
    <property type="molecule type" value="Genomic_DNA"/>
</dbReference>
<feature type="compositionally biased region" description="Polar residues" evidence="1">
    <location>
        <begin position="29"/>
        <end position="44"/>
    </location>
</feature>
<evidence type="ECO:0000256" key="1">
    <source>
        <dbReference type="SAM" id="MobiDB-lite"/>
    </source>
</evidence>
<keyword evidence="3" id="KW-1185">Reference proteome</keyword>
<reference evidence="2 3" key="1">
    <citation type="journal article" date="2018" name="Mol. Plant">
        <title>The genome of Artemisia annua provides insight into the evolution of Asteraceae family and artemisinin biosynthesis.</title>
        <authorList>
            <person name="Shen Q."/>
            <person name="Zhang L."/>
            <person name="Liao Z."/>
            <person name="Wang S."/>
            <person name="Yan T."/>
            <person name="Shi P."/>
            <person name="Liu M."/>
            <person name="Fu X."/>
            <person name="Pan Q."/>
            <person name="Wang Y."/>
            <person name="Lv Z."/>
            <person name="Lu X."/>
            <person name="Zhang F."/>
            <person name="Jiang W."/>
            <person name="Ma Y."/>
            <person name="Chen M."/>
            <person name="Hao X."/>
            <person name="Li L."/>
            <person name="Tang Y."/>
            <person name="Lv G."/>
            <person name="Zhou Y."/>
            <person name="Sun X."/>
            <person name="Brodelius P.E."/>
            <person name="Rose J.K.C."/>
            <person name="Tang K."/>
        </authorList>
    </citation>
    <scope>NUCLEOTIDE SEQUENCE [LARGE SCALE GENOMIC DNA]</scope>
    <source>
        <strain evidence="3">cv. Huhao1</strain>
        <tissue evidence="2">Leaf</tissue>
    </source>
</reference>
<protein>
    <submittedName>
        <fullName evidence="2">Uncharacterized protein</fullName>
    </submittedName>
</protein>
<sequence length="89" mass="10012">MAFEPAVGGRSEIAKERAAPSVSDVRPMSTRSYTRSDTNRNLKQQEAPELEHVRQLTKPSHSEQHQFAPATPPVTRSRSRDPPTQGLRY</sequence>
<feature type="compositionally biased region" description="Basic and acidic residues" evidence="1">
    <location>
        <begin position="49"/>
        <end position="64"/>
    </location>
</feature>
<name>A0A2U1NQ57_ARTAN</name>
<organism evidence="2 3">
    <name type="scientific">Artemisia annua</name>
    <name type="common">Sweet wormwood</name>
    <dbReference type="NCBI Taxonomy" id="35608"/>
    <lineage>
        <taxon>Eukaryota</taxon>
        <taxon>Viridiplantae</taxon>
        <taxon>Streptophyta</taxon>
        <taxon>Embryophyta</taxon>
        <taxon>Tracheophyta</taxon>
        <taxon>Spermatophyta</taxon>
        <taxon>Magnoliopsida</taxon>
        <taxon>eudicotyledons</taxon>
        <taxon>Gunneridae</taxon>
        <taxon>Pentapetalae</taxon>
        <taxon>asterids</taxon>
        <taxon>campanulids</taxon>
        <taxon>Asterales</taxon>
        <taxon>Asteraceae</taxon>
        <taxon>Asteroideae</taxon>
        <taxon>Anthemideae</taxon>
        <taxon>Artemisiinae</taxon>
        <taxon>Artemisia</taxon>
    </lineage>
</organism>
<gene>
    <name evidence="2" type="ORF">CTI12_AA241270</name>
</gene>
<accession>A0A2U1NQ57</accession>